<dbReference type="AlphaFoldDB" id="G8NWS5"/>
<feature type="region of interest" description="Disordered" evidence="1">
    <location>
        <begin position="27"/>
        <end position="49"/>
    </location>
</feature>
<dbReference type="RefSeq" id="WP_014263247.1">
    <property type="nucleotide sequence ID" value="NC_016631.1"/>
</dbReference>
<evidence type="ECO:0000313" key="3">
    <source>
        <dbReference type="Proteomes" id="UP000007113"/>
    </source>
</evidence>
<keyword evidence="3" id="KW-1185">Reference proteome</keyword>
<dbReference type="EMBL" id="CP003130">
    <property type="protein sequence ID" value="AEU34363.1"/>
    <property type="molecule type" value="Genomic_DNA"/>
</dbReference>
<sequence length="49" mass="5629">MDLTSGLYPVVRIVRFRVASFGKLVDPASDDPETLRPDIHSSTHNEYYY</sequence>
<dbReference type="KEGG" id="gma:AciX8_0002"/>
<reference evidence="2 3" key="1">
    <citation type="submission" date="2011-11" db="EMBL/GenBank/DDBJ databases">
        <title>Complete sequence of Granulicella mallensis MP5ACTX8.</title>
        <authorList>
            <consortium name="US DOE Joint Genome Institute"/>
            <person name="Lucas S."/>
            <person name="Copeland A."/>
            <person name="Lapidus A."/>
            <person name="Cheng J.-F."/>
            <person name="Goodwin L."/>
            <person name="Pitluck S."/>
            <person name="Peters L."/>
            <person name="Lu M."/>
            <person name="Detter J.C."/>
            <person name="Han C."/>
            <person name="Tapia R."/>
            <person name="Land M."/>
            <person name="Hauser L."/>
            <person name="Kyrpides N."/>
            <person name="Ivanova N."/>
            <person name="Mikhailova N."/>
            <person name="Pagani I."/>
            <person name="Rawat S."/>
            <person name="Mannisto M."/>
            <person name="Haggblom M."/>
            <person name="Woyke T."/>
        </authorList>
    </citation>
    <scope>NUCLEOTIDE SEQUENCE [LARGE SCALE GENOMIC DNA]</scope>
    <source>
        <strain evidence="3">ATCC BAA-1857 / DSM 23137 / MP5ACTX8</strain>
    </source>
</reference>
<evidence type="ECO:0000256" key="1">
    <source>
        <dbReference type="SAM" id="MobiDB-lite"/>
    </source>
</evidence>
<feature type="compositionally biased region" description="Basic and acidic residues" evidence="1">
    <location>
        <begin position="33"/>
        <end position="43"/>
    </location>
</feature>
<accession>G8NWS5</accession>
<gene>
    <name evidence="2" type="ordered locus">AciX8_0002</name>
</gene>
<organism evidence="2 3">
    <name type="scientific">Granulicella mallensis (strain ATCC BAA-1857 / DSM 23137 / MP5ACTX8)</name>
    <dbReference type="NCBI Taxonomy" id="682795"/>
    <lineage>
        <taxon>Bacteria</taxon>
        <taxon>Pseudomonadati</taxon>
        <taxon>Acidobacteriota</taxon>
        <taxon>Terriglobia</taxon>
        <taxon>Terriglobales</taxon>
        <taxon>Acidobacteriaceae</taxon>
        <taxon>Granulicella</taxon>
    </lineage>
</organism>
<dbReference type="Proteomes" id="UP000007113">
    <property type="component" value="Chromosome"/>
</dbReference>
<dbReference type="HOGENOM" id="CLU_3136206_0_0_0"/>
<evidence type="ECO:0000313" key="2">
    <source>
        <dbReference type="EMBL" id="AEU34363.1"/>
    </source>
</evidence>
<name>G8NWS5_GRAMM</name>
<protein>
    <submittedName>
        <fullName evidence="2">Uncharacterized protein</fullName>
    </submittedName>
</protein>
<proteinExistence type="predicted"/>